<dbReference type="AlphaFoldDB" id="A0A5P1X0Z5"/>
<accession>A0A5P1X0Z5</accession>
<keyword evidence="2" id="KW-1185">Reference proteome</keyword>
<dbReference type="RefSeq" id="WP_150203817.1">
    <property type="nucleotide sequence ID" value="NZ_CAUQTN010000037.1"/>
</dbReference>
<protein>
    <submittedName>
        <fullName evidence="1">Uncharacterized protein</fullName>
    </submittedName>
</protein>
<organism evidence="1 2">
    <name type="scientific">Paucilactobacillus nenjiangensis</name>
    <dbReference type="NCBI Taxonomy" id="1296540"/>
    <lineage>
        <taxon>Bacteria</taxon>
        <taxon>Bacillati</taxon>
        <taxon>Bacillota</taxon>
        <taxon>Bacilli</taxon>
        <taxon>Lactobacillales</taxon>
        <taxon>Lactobacillaceae</taxon>
        <taxon>Paucilactobacillus</taxon>
    </lineage>
</organism>
<proteinExistence type="predicted"/>
<name>A0A5P1X0Z5_9LACO</name>
<dbReference type="KEGG" id="lnn:F0161_04245"/>
<sequence length="60" mass="7129">MDKDYFQLLEQLRTGVITELPIEASEFVEFQAIFHAYEYRKRIKGQAMRGGQIIYRMVAE</sequence>
<gene>
    <name evidence="1" type="ORF">F0161_04245</name>
</gene>
<evidence type="ECO:0000313" key="2">
    <source>
        <dbReference type="Proteomes" id="UP000325295"/>
    </source>
</evidence>
<evidence type="ECO:0000313" key="1">
    <source>
        <dbReference type="EMBL" id="QER67153.1"/>
    </source>
</evidence>
<dbReference type="EMBL" id="CP043939">
    <property type="protein sequence ID" value="QER67153.1"/>
    <property type="molecule type" value="Genomic_DNA"/>
</dbReference>
<dbReference type="Proteomes" id="UP000325295">
    <property type="component" value="Chromosome"/>
</dbReference>
<reference evidence="1 2" key="1">
    <citation type="submission" date="2019-09" db="EMBL/GenBank/DDBJ databases">
        <title>Complete Genome Sequence of Lactobacillus nenjiangensis SH-Y15, isolated from sauerkraut.</title>
        <authorList>
            <person name="Yang H."/>
        </authorList>
    </citation>
    <scope>NUCLEOTIDE SEQUENCE [LARGE SCALE GENOMIC DNA]</scope>
    <source>
        <strain evidence="1 2">SH-Y15</strain>
    </source>
</reference>
<dbReference type="OrthoDB" id="2146345at2"/>